<accession>A0ABQ3XWL2</accession>
<dbReference type="EMBL" id="BOMI01000012">
    <property type="protein sequence ID" value="GID72148.1"/>
    <property type="molecule type" value="Genomic_DNA"/>
</dbReference>
<reference evidence="2 3" key="1">
    <citation type="submission" date="2021-01" db="EMBL/GenBank/DDBJ databases">
        <title>Whole genome shotgun sequence of Actinoplanes deccanensis NBRC 13994.</title>
        <authorList>
            <person name="Komaki H."/>
            <person name="Tamura T."/>
        </authorList>
    </citation>
    <scope>NUCLEOTIDE SEQUENCE [LARGE SCALE GENOMIC DNA]</scope>
    <source>
        <strain evidence="2 3">NBRC 13994</strain>
    </source>
</reference>
<gene>
    <name evidence="2" type="ORF">Ade02nite_07890</name>
</gene>
<keyword evidence="3" id="KW-1185">Reference proteome</keyword>
<name>A0ABQ3XWL2_9ACTN</name>
<sequence>MGPEGAQAAAAPAADGGGVQGLEHAKIVLTTSDNCRGPHGRIPLAQVGAGTDSPTRPGIM</sequence>
<comment type="caution">
    <text evidence="2">The sequence shown here is derived from an EMBL/GenBank/DDBJ whole genome shotgun (WGS) entry which is preliminary data.</text>
</comment>
<dbReference type="Proteomes" id="UP000609879">
    <property type="component" value="Unassembled WGS sequence"/>
</dbReference>
<evidence type="ECO:0000313" key="3">
    <source>
        <dbReference type="Proteomes" id="UP000609879"/>
    </source>
</evidence>
<proteinExistence type="predicted"/>
<organism evidence="2 3">
    <name type="scientific">Paractinoplanes deccanensis</name>
    <dbReference type="NCBI Taxonomy" id="113561"/>
    <lineage>
        <taxon>Bacteria</taxon>
        <taxon>Bacillati</taxon>
        <taxon>Actinomycetota</taxon>
        <taxon>Actinomycetes</taxon>
        <taxon>Micromonosporales</taxon>
        <taxon>Micromonosporaceae</taxon>
        <taxon>Paractinoplanes</taxon>
    </lineage>
</organism>
<feature type="region of interest" description="Disordered" evidence="1">
    <location>
        <begin position="34"/>
        <end position="60"/>
    </location>
</feature>
<evidence type="ECO:0000256" key="1">
    <source>
        <dbReference type="SAM" id="MobiDB-lite"/>
    </source>
</evidence>
<evidence type="ECO:0000313" key="2">
    <source>
        <dbReference type="EMBL" id="GID72148.1"/>
    </source>
</evidence>
<protein>
    <submittedName>
        <fullName evidence="2">Uncharacterized protein</fullName>
    </submittedName>
</protein>